<organism evidence="1">
    <name type="scientific">Sheuella amnicola</name>
    <dbReference type="NCBI Taxonomy" id="2707330"/>
    <lineage>
        <taxon>Bacteria</taxon>
        <taxon>Pseudomonadati</taxon>
        <taxon>Pseudomonadota</taxon>
        <taxon>Betaproteobacteria</taxon>
        <taxon>Burkholderiales</taxon>
        <taxon>Alcaligenaceae</taxon>
        <taxon>Sheuella</taxon>
    </lineage>
</organism>
<dbReference type="InterPro" id="IPR042230">
    <property type="entry name" value="CusF_sf"/>
</dbReference>
<protein>
    <submittedName>
        <fullName evidence="1">Copper-binding protein</fullName>
    </submittedName>
</protein>
<dbReference type="Pfam" id="PF11604">
    <property type="entry name" value="CusF_Ec"/>
    <property type="match status" value="1"/>
</dbReference>
<name>A0A6B2QZT6_9BURK</name>
<dbReference type="EMBL" id="JAAGRN010000009">
    <property type="protein sequence ID" value="NDY84036.1"/>
    <property type="molecule type" value="Genomic_DNA"/>
</dbReference>
<reference evidence="1" key="1">
    <citation type="submission" date="2020-02" db="EMBL/GenBank/DDBJ databases">
        <authorList>
            <person name="Chen W.-M."/>
        </authorList>
    </citation>
    <scope>NUCLEOTIDE SEQUENCE</scope>
    <source>
        <strain evidence="1">NBD-18</strain>
    </source>
</reference>
<proteinExistence type="predicted"/>
<dbReference type="AlphaFoldDB" id="A0A6B2QZT6"/>
<dbReference type="Gene3D" id="2.40.50.320">
    <property type="entry name" value="Copper binding periplasmic protein CusF"/>
    <property type="match status" value="1"/>
</dbReference>
<gene>
    <name evidence="1" type="ORF">G3I67_12425</name>
</gene>
<evidence type="ECO:0000313" key="1">
    <source>
        <dbReference type="EMBL" id="NDY84036.1"/>
    </source>
</evidence>
<dbReference type="InterPro" id="IPR021647">
    <property type="entry name" value="CusF_Ec"/>
</dbReference>
<accession>A0A6B2QZT6</accession>
<dbReference type="RefSeq" id="WP_163655847.1">
    <property type="nucleotide sequence ID" value="NZ_JAAGRN010000009.1"/>
</dbReference>
<sequence length="102" mass="11289">MDKNRGTLVSIFLGTLVVISTPAISQVNEMTNGIVRKIDIENSKITIKHEEIKNLDMPPMTMVFQVKNKALLDKIQVGETVKFTVIQEGGKIVVTDLKPAPQ</sequence>
<comment type="caution">
    <text evidence="1">The sequence shown here is derived from an EMBL/GenBank/DDBJ whole genome shotgun (WGS) entry which is preliminary data.</text>
</comment>